<proteinExistence type="predicted"/>
<sequence length="144" mass="16644">MGDACLEIDDHDDSDGNDPAITRQFWESIPNCVTKAARLLFEKRSLAPFQYSKNTRHEKGFAVCPNFRALFFGLLISGRLTIVDQKSAFSDMRARKSFCLERHDLDQRGMHVERALGEEHFNCLVNLPYATFSRILYRRTPKRS</sequence>
<reference evidence="1 2" key="1">
    <citation type="journal article" date="2008" name="Nature">
        <title>The genome of Laccaria bicolor provides insights into mycorrhizal symbiosis.</title>
        <authorList>
            <person name="Martin F."/>
            <person name="Aerts A."/>
            <person name="Ahren D."/>
            <person name="Brun A."/>
            <person name="Danchin E.G.J."/>
            <person name="Duchaussoy F."/>
            <person name="Gibon J."/>
            <person name="Kohler A."/>
            <person name="Lindquist E."/>
            <person name="Pereda V."/>
            <person name="Salamov A."/>
            <person name="Shapiro H.J."/>
            <person name="Wuyts J."/>
            <person name="Blaudez D."/>
            <person name="Buee M."/>
            <person name="Brokstein P."/>
            <person name="Canbaeck B."/>
            <person name="Cohen D."/>
            <person name="Courty P.E."/>
            <person name="Coutinho P.M."/>
            <person name="Delaruelle C."/>
            <person name="Detter J.C."/>
            <person name="Deveau A."/>
            <person name="DiFazio S."/>
            <person name="Duplessis S."/>
            <person name="Fraissinet-Tachet L."/>
            <person name="Lucic E."/>
            <person name="Frey-Klett P."/>
            <person name="Fourrey C."/>
            <person name="Feussner I."/>
            <person name="Gay G."/>
            <person name="Grimwood J."/>
            <person name="Hoegger P.J."/>
            <person name="Jain P."/>
            <person name="Kilaru S."/>
            <person name="Labbe J."/>
            <person name="Lin Y.C."/>
            <person name="Legue V."/>
            <person name="Le Tacon F."/>
            <person name="Marmeisse R."/>
            <person name="Melayah D."/>
            <person name="Montanini B."/>
            <person name="Muratet M."/>
            <person name="Nehls U."/>
            <person name="Niculita-Hirzel H."/>
            <person name="Oudot-Le Secq M.P."/>
            <person name="Peter M."/>
            <person name="Quesneville H."/>
            <person name="Rajashekar B."/>
            <person name="Reich M."/>
            <person name="Rouhier N."/>
            <person name="Schmutz J."/>
            <person name="Yin T."/>
            <person name="Chalot M."/>
            <person name="Henrissat B."/>
            <person name="Kuees U."/>
            <person name="Lucas S."/>
            <person name="Van de Peer Y."/>
            <person name="Podila G.K."/>
            <person name="Polle A."/>
            <person name="Pukkila P.J."/>
            <person name="Richardson P.M."/>
            <person name="Rouze P."/>
            <person name="Sanders I.R."/>
            <person name="Stajich J.E."/>
            <person name="Tunlid A."/>
            <person name="Tuskan G."/>
            <person name="Grigoriev I.V."/>
        </authorList>
    </citation>
    <scope>NUCLEOTIDE SEQUENCE [LARGE SCALE GENOMIC DNA]</scope>
    <source>
        <strain evidence="2">S238N-H82 / ATCC MYA-4686</strain>
    </source>
</reference>
<evidence type="ECO:0000313" key="1">
    <source>
        <dbReference type="EMBL" id="EDR03460.1"/>
    </source>
</evidence>
<dbReference type="InParanoid" id="B0DPJ3"/>
<protein>
    <submittedName>
        <fullName evidence="1">Predicted protein</fullName>
    </submittedName>
</protein>
<gene>
    <name evidence="1" type="ORF">LACBIDRAFT_331458</name>
</gene>
<dbReference type="KEGG" id="lbc:LACBIDRAFT_331458"/>
<dbReference type="GeneID" id="6081565"/>
<name>B0DPJ3_LACBS</name>
<organism evidence="2">
    <name type="scientific">Laccaria bicolor (strain S238N-H82 / ATCC MYA-4686)</name>
    <name type="common">Bicoloured deceiver</name>
    <name type="synonym">Laccaria laccata var. bicolor</name>
    <dbReference type="NCBI Taxonomy" id="486041"/>
    <lineage>
        <taxon>Eukaryota</taxon>
        <taxon>Fungi</taxon>
        <taxon>Dikarya</taxon>
        <taxon>Basidiomycota</taxon>
        <taxon>Agaricomycotina</taxon>
        <taxon>Agaricomycetes</taxon>
        <taxon>Agaricomycetidae</taxon>
        <taxon>Agaricales</taxon>
        <taxon>Agaricineae</taxon>
        <taxon>Hydnangiaceae</taxon>
        <taxon>Laccaria</taxon>
    </lineage>
</organism>
<dbReference type="HOGENOM" id="CLU_1796805_0_0_1"/>
<dbReference type="EMBL" id="DS547124">
    <property type="protein sequence ID" value="EDR03460.1"/>
    <property type="molecule type" value="Genomic_DNA"/>
</dbReference>
<dbReference type="AlphaFoldDB" id="B0DPJ3"/>
<keyword evidence="2" id="KW-1185">Reference proteome</keyword>
<accession>B0DPJ3</accession>
<dbReference type="RefSeq" id="XP_001885916.1">
    <property type="nucleotide sequence ID" value="XM_001885881.1"/>
</dbReference>
<evidence type="ECO:0000313" key="2">
    <source>
        <dbReference type="Proteomes" id="UP000001194"/>
    </source>
</evidence>
<dbReference type="Proteomes" id="UP000001194">
    <property type="component" value="Unassembled WGS sequence"/>
</dbReference>